<dbReference type="STRING" id="564137.SAMN04488238_10718"/>
<organism evidence="1 2">
    <name type="scientific">Roseicitreum antarcticum</name>
    <dbReference type="NCBI Taxonomy" id="564137"/>
    <lineage>
        <taxon>Bacteria</taxon>
        <taxon>Pseudomonadati</taxon>
        <taxon>Pseudomonadota</taxon>
        <taxon>Alphaproteobacteria</taxon>
        <taxon>Rhodobacterales</taxon>
        <taxon>Paracoccaceae</taxon>
        <taxon>Roseicitreum</taxon>
    </lineage>
</organism>
<evidence type="ECO:0000313" key="2">
    <source>
        <dbReference type="Proteomes" id="UP000198539"/>
    </source>
</evidence>
<evidence type="ECO:0000313" key="1">
    <source>
        <dbReference type="EMBL" id="SDX29697.1"/>
    </source>
</evidence>
<keyword evidence="2" id="KW-1185">Reference proteome</keyword>
<accession>A0A1H3AJ12</accession>
<dbReference type="EMBL" id="FNOM01000007">
    <property type="protein sequence ID" value="SDX29697.1"/>
    <property type="molecule type" value="Genomic_DNA"/>
</dbReference>
<reference evidence="1 2" key="1">
    <citation type="submission" date="2016-10" db="EMBL/GenBank/DDBJ databases">
        <authorList>
            <person name="de Groot N.N."/>
        </authorList>
    </citation>
    <scope>NUCLEOTIDE SEQUENCE [LARGE SCALE GENOMIC DNA]</scope>
    <source>
        <strain evidence="1 2">CGMCC 1.8894</strain>
    </source>
</reference>
<gene>
    <name evidence="1" type="ORF">SAMN04488238_10718</name>
</gene>
<dbReference type="InterPro" id="IPR029032">
    <property type="entry name" value="AhpD-like"/>
</dbReference>
<sequence>MKEMGRDRYPPIPAADWTDAQRHRVQAMLDGPRKAIVSPFVPLMRSPELMDRIQHVGAHLRYDSTIGQRLTELAILCTARHWHQPVEWAIHAPIAQEHGIGAHVVAALAAGGPPSFVREDESVVHAVTMELLSGKRLSDATHDRARALFGEQGVIDLLGIIGYYSMLSVVMNGAQTEAPPSTAPPLT</sequence>
<dbReference type="SUPFAM" id="SSF69118">
    <property type="entry name" value="AhpD-like"/>
    <property type="match status" value="1"/>
</dbReference>
<dbReference type="PANTHER" id="PTHR34846:SF11">
    <property type="entry name" value="4-CARBOXYMUCONOLACTONE DECARBOXYLASE FAMILY PROTEIN (AFU_ORTHOLOGUE AFUA_6G11590)"/>
    <property type="match status" value="1"/>
</dbReference>
<dbReference type="Proteomes" id="UP000198539">
    <property type="component" value="Unassembled WGS sequence"/>
</dbReference>
<dbReference type="Gene3D" id="1.20.1290.10">
    <property type="entry name" value="AhpD-like"/>
    <property type="match status" value="1"/>
</dbReference>
<dbReference type="RefSeq" id="WP_218132151.1">
    <property type="nucleotide sequence ID" value="NZ_CP061498.1"/>
</dbReference>
<name>A0A1H3AJ12_9RHOB</name>
<proteinExistence type="predicted"/>
<dbReference type="AlphaFoldDB" id="A0A1H3AJ12"/>
<dbReference type="PANTHER" id="PTHR34846">
    <property type="entry name" value="4-CARBOXYMUCONOLACTONE DECARBOXYLASE FAMILY PROTEIN (AFU_ORTHOLOGUE AFUA_6G11590)"/>
    <property type="match status" value="1"/>
</dbReference>
<protein>
    <submittedName>
        <fullName evidence="1">4-carboxymuconolactone decarboxylase</fullName>
    </submittedName>
</protein>